<name>A0A602Z9D5_SALET</name>
<evidence type="ECO:0000313" key="2">
    <source>
        <dbReference type="Proteomes" id="UP000839894"/>
    </source>
</evidence>
<reference evidence="1 2" key="1">
    <citation type="submission" date="2018-07" db="EMBL/GenBank/DDBJ databases">
        <authorList>
            <consortium name="PulseNet: The National Subtyping Network for Foodborne Disease Surveillance"/>
            <person name="Tarr C.L."/>
            <person name="Trees E."/>
            <person name="Katz L.S."/>
            <person name="Carleton-Romer H.A."/>
            <person name="Stroika S."/>
            <person name="Kucerova Z."/>
            <person name="Roache K.F."/>
            <person name="Sabol A.L."/>
            <person name="Besser J."/>
            <person name="Gerner-Smidt P."/>
        </authorList>
    </citation>
    <scope>NUCLEOTIDE SEQUENCE [LARGE SCALE GENOMIC DNA]</scope>
    <source>
        <strain evidence="1 2">PNUSAS006183</strain>
    </source>
</reference>
<dbReference type="AlphaFoldDB" id="A0A602Z9D5"/>
<dbReference type="Proteomes" id="UP000839894">
    <property type="component" value="Unassembled WGS sequence"/>
</dbReference>
<accession>A0A602Z9D5</accession>
<organism evidence="1 2">
    <name type="scientific">Salmonella enterica subsp. enterica serovar Pensacola</name>
    <dbReference type="NCBI Taxonomy" id="34042"/>
    <lineage>
        <taxon>Bacteria</taxon>
        <taxon>Pseudomonadati</taxon>
        <taxon>Pseudomonadota</taxon>
        <taxon>Gammaproteobacteria</taxon>
        <taxon>Enterobacterales</taxon>
        <taxon>Enterobacteriaceae</taxon>
        <taxon>Salmonella</taxon>
    </lineage>
</organism>
<protein>
    <submittedName>
        <fullName evidence="1">Uncharacterized protein</fullName>
    </submittedName>
</protein>
<comment type="caution">
    <text evidence="1">The sequence shown here is derived from an EMBL/GenBank/DDBJ whole genome shotgun (WGS) entry which is preliminary data.</text>
</comment>
<sequence length="228" mass="25083">MAQTKRCTGTAIINSLVMMASLLGTDGAWAKHLGPIENGGSMQVGYAGIGPNVLFGGHYLQWTLASTGDKHIRIMYCTGRIMGSFSIHQAPQYLTMERDASGCMNDFFDRARTDAITPDDVTRFREVMAAHGLMPSYAIARSSLKYAVTFPVTTIPNLLPTTNFDMQWPISTPIYATINGTFNSAPTAPGSVVSVSYDINEGTLNKPTDKMYTWLEMKVDRIELDDYQ</sequence>
<dbReference type="EMBL" id="AAKOBS010000055">
    <property type="protein sequence ID" value="ECT8499439.1"/>
    <property type="molecule type" value="Genomic_DNA"/>
</dbReference>
<gene>
    <name evidence="1" type="ORF">BWQ27_25745</name>
</gene>
<evidence type="ECO:0000313" key="1">
    <source>
        <dbReference type="EMBL" id="ECT8499439.1"/>
    </source>
</evidence>
<proteinExistence type="predicted"/>